<dbReference type="STRING" id="579138.Zymop_1040"/>
<organism evidence="2 3">
    <name type="scientific">Zymomonas mobilis subsp. pomaceae (strain ATCC 29192 / DSM 22645 / JCM 10191 / CCUG 17912 / NBRC 13757 / NCIMB 11200 / NRRL B-4491 / Barker I)</name>
    <dbReference type="NCBI Taxonomy" id="579138"/>
    <lineage>
        <taxon>Bacteria</taxon>
        <taxon>Pseudomonadati</taxon>
        <taxon>Pseudomonadota</taxon>
        <taxon>Alphaproteobacteria</taxon>
        <taxon>Sphingomonadales</taxon>
        <taxon>Zymomonadaceae</taxon>
        <taxon>Zymomonas</taxon>
    </lineage>
</organism>
<feature type="compositionally biased region" description="Basic and acidic residues" evidence="1">
    <location>
        <begin position="157"/>
        <end position="169"/>
    </location>
</feature>
<reference evidence="2 3" key="1">
    <citation type="journal article" date="2011" name="J. Bacteriol.">
        <title>Genome sequence of the ethanol-producing Zymomonas mobilis subsp. pomaceae lectotype strain ATCC 29192.</title>
        <authorList>
            <person name="Kouvelis V.N."/>
            <person name="Davenport K.W."/>
            <person name="Brettin T.S."/>
            <person name="Bruce D."/>
            <person name="Detter C."/>
            <person name="Han C.S."/>
            <person name="Nolan M."/>
            <person name="Tapia R."/>
            <person name="Damoulaki A."/>
            <person name="Kyrpides N.C."/>
            <person name="Typas M.A."/>
            <person name="Pappas K.M."/>
        </authorList>
    </citation>
    <scope>NUCLEOTIDE SEQUENCE [LARGE SCALE GENOMIC DNA]</scope>
    <source>
        <strain evidence="3">ATCC 29192 / DSM 22645 / JCM 10191 / CCUG 17912 / NBRC 13757 / NCIMB 11200 / NRRL B-4491 / Barker I</strain>
    </source>
</reference>
<dbReference type="RefSeq" id="WP_013934331.1">
    <property type="nucleotide sequence ID" value="NC_015709.1"/>
</dbReference>
<evidence type="ECO:0000313" key="2">
    <source>
        <dbReference type="EMBL" id="AEI37936.1"/>
    </source>
</evidence>
<feature type="compositionally biased region" description="Polar residues" evidence="1">
    <location>
        <begin position="175"/>
        <end position="192"/>
    </location>
</feature>
<feature type="region of interest" description="Disordered" evidence="1">
    <location>
        <begin position="78"/>
        <end position="235"/>
    </location>
</feature>
<dbReference type="KEGG" id="zmp:Zymop_1040"/>
<evidence type="ECO:0008006" key="4">
    <source>
        <dbReference type="Google" id="ProtNLM"/>
    </source>
</evidence>
<dbReference type="AlphaFoldDB" id="F8ET32"/>
<dbReference type="HOGENOM" id="CLU_792149_0_0_5"/>
<feature type="compositionally biased region" description="Pro residues" evidence="1">
    <location>
        <begin position="118"/>
        <end position="136"/>
    </location>
</feature>
<name>F8ET32_ZYMMT</name>
<evidence type="ECO:0000256" key="1">
    <source>
        <dbReference type="SAM" id="MobiDB-lite"/>
    </source>
</evidence>
<feature type="compositionally biased region" description="Polar residues" evidence="1">
    <location>
        <begin position="201"/>
        <end position="215"/>
    </location>
</feature>
<protein>
    <recommendedName>
        <fullName evidence="4">Cell division and transport-associated protein TolA</fullName>
    </recommendedName>
</protein>
<proteinExistence type="predicted"/>
<dbReference type="Proteomes" id="UP000000491">
    <property type="component" value="Chromosome"/>
</dbReference>
<dbReference type="PATRIC" id="fig|579138.3.peg.1102"/>
<accession>F8ET32</accession>
<gene>
    <name evidence="2" type="ordered locus">Zymop_1040</name>
</gene>
<sequence>MTSRSATQRGLLIALSAHALLLLIFLIRFTFAEKREIQPIDTIEVTFANGVGMHSSSPEASPSPMRAQTAPHLGPEKEAAPVEKPAVVKEASPKATPKAVIKPEPTVQKTAPSKPAAEPTPTPKVAPPLPPKPEAIPQPKLVKLPTPKAEPSPKPAPKAESKNHTDVKNLMEAFSKSQVNVSDPKAVSNTDNNKGKEKNSAVDSQKGKVQNTRSSGAHLGPDFLKGITDGTGTSSKPQAAAISGLALNGLGASIKRQVQPCYDLGALGGTDAMHIVTVLRLRFNPDGSVNGVPEVIEQNGLNANNRSYARQMTEISRRAVLRCAPLHLPADLYKGGWDEIDIGFIPAQMH</sequence>
<dbReference type="EMBL" id="CP002865">
    <property type="protein sequence ID" value="AEI37936.1"/>
    <property type="molecule type" value="Genomic_DNA"/>
</dbReference>
<evidence type="ECO:0000313" key="3">
    <source>
        <dbReference type="Proteomes" id="UP000000491"/>
    </source>
</evidence>
<dbReference type="Gene3D" id="3.30.1150.10">
    <property type="match status" value="1"/>
</dbReference>
<dbReference type="eggNOG" id="COG5373">
    <property type="taxonomic scope" value="Bacteria"/>
</dbReference>